<organism evidence="7 8">
    <name type="scientific">Cyclotella atomus</name>
    <dbReference type="NCBI Taxonomy" id="382360"/>
    <lineage>
        <taxon>Eukaryota</taxon>
        <taxon>Sar</taxon>
        <taxon>Stramenopiles</taxon>
        <taxon>Ochrophyta</taxon>
        <taxon>Bacillariophyta</taxon>
        <taxon>Coscinodiscophyceae</taxon>
        <taxon>Thalassiosirophycidae</taxon>
        <taxon>Stephanodiscales</taxon>
        <taxon>Stephanodiscaceae</taxon>
        <taxon>Cyclotella</taxon>
    </lineage>
</organism>
<dbReference type="EMBL" id="JALLPJ020000429">
    <property type="protein sequence ID" value="KAL3792400.1"/>
    <property type="molecule type" value="Genomic_DNA"/>
</dbReference>
<keyword evidence="2" id="KW-0433">Leucine-rich repeat</keyword>
<dbReference type="GO" id="GO:0005634">
    <property type="term" value="C:nucleus"/>
    <property type="evidence" value="ECO:0007669"/>
    <property type="project" value="UniProtKB-SubCell"/>
</dbReference>
<keyword evidence="4" id="KW-0539">Nucleus</keyword>
<dbReference type="PROSITE" id="PS51450">
    <property type="entry name" value="LRR"/>
    <property type="match status" value="1"/>
</dbReference>
<reference evidence="7 8" key="1">
    <citation type="submission" date="2024-10" db="EMBL/GenBank/DDBJ databases">
        <title>Updated reference genomes for cyclostephanoid diatoms.</title>
        <authorList>
            <person name="Roberts W.R."/>
            <person name="Alverson A.J."/>
        </authorList>
    </citation>
    <scope>NUCLEOTIDE SEQUENCE [LARGE SCALE GENOMIC DNA]</scope>
    <source>
        <strain evidence="7 8">AJA010-31</strain>
    </source>
</reference>
<gene>
    <name evidence="7" type="ORF">ACHAWO_000981</name>
</gene>
<evidence type="ECO:0000313" key="8">
    <source>
        <dbReference type="Proteomes" id="UP001530400"/>
    </source>
</evidence>
<evidence type="ECO:0000256" key="5">
    <source>
        <dbReference type="ARBA" id="ARBA00024196"/>
    </source>
</evidence>
<dbReference type="InterPro" id="IPR032675">
    <property type="entry name" value="LRR_dom_sf"/>
</dbReference>
<evidence type="ECO:0000256" key="2">
    <source>
        <dbReference type="ARBA" id="ARBA00022614"/>
    </source>
</evidence>
<feature type="region of interest" description="Disordered" evidence="6">
    <location>
        <begin position="241"/>
        <end position="287"/>
    </location>
</feature>
<comment type="caution">
    <text evidence="7">The sequence shown here is derived from an EMBL/GenBank/DDBJ whole genome shotgun (WGS) entry which is preliminary data.</text>
</comment>
<accession>A0ABD3PWB4</accession>
<comment type="similarity">
    <text evidence="5">Belongs to the U2 small nuclear ribonucleoprotein A family.</text>
</comment>
<dbReference type="Pfam" id="PF14580">
    <property type="entry name" value="LRR_9"/>
    <property type="match status" value="1"/>
</dbReference>
<dbReference type="AlphaFoldDB" id="A0ABD3PWB4"/>
<dbReference type="Proteomes" id="UP001530400">
    <property type="component" value="Unassembled WGS sequence"/>
</dbReference>
<dbReference type="PANTHER" id="PTHR10552">
    <property type="entry name" value="U2 SMALL NUCLEAR RIBONUCLEOPROTEIN A"/>
    <property type="match status" value="1"/>
</dbReference>
<comment type="subcellular location">
    <subcellularLocation>
        <location evidence="1">Nucleus</location>
    </subcellularLocation>
</comment>
<evidence type="ECO:0000313" key="7">
    <source>
        <dbReference type="EMBL" id="KAL3792400.1"/>
    </source>
</evidence>
<protein>
    <recommendedName>
        <fullName evidence="9">U2A'/phosphoprotein 32 family A C-terminal domain-containing protein</fullName>
    </recommendedName>
</protein>
<dbReference type="InterPro" id="IPR001611">
    <property type="entry name" value="Leu-rich_rpt"/>
</dbReference>
<proteinExistence type="inferred from homology"/>
<evidence type="ECO:0000256" key="4">
    <source>
        <dbReference type="ARBA" id="ARBA00023242"/>
    </source>
</evidence>
<evidence type="ECO:0008006" key="9">
    <source>
        <dbReference type="Google" id="ProtNLM"/>
    </source>
</evidence>
<dbReference type="InterPro" id="IPR044640">
    <property type="entry name" value="RU2A"/>
</dbReference>
<feature type="compositionally biased region" description="Basic and acidic residues" evidence="6">
    <location>
        <begin position="192"/>
        <end position="207"/>
    </location>
</feature>
<sequence length="287" mass="31419">MRLSAEIIQTAEQRTNPLGERELILRSLAIPTIEHLSVTRDAFDSIDLSNNHICKLENFPRLQRLSALHLGGNGVEVVDGRNLRKNLPELKTLVLSGCSVRGWNVLGELGVGCPKLEVLSLVGNPVTKRQHYRLYVISKIPTLKILDFTKIKQSERDRAKRLASSAAGAAMEADAKLEAREAAAAENNYDDNENHNTFEPGEGKSAEESFATQFSVEQKAKIREMVANAASAEEIDRIESLVKRGIFPGDQGPPPPPPLQEEDDAGVGEKRPGEANGGSEAKRQRAN</sequence>
<keyword evidence="3" id="KW-0677">Repeat</keyword>
<evidence type="ECO:0000256" key="1">
    <source>
        <dbReference type="ARBA" id="ARBA00004123"/>
    </source>
</evidence>
<feature type="region of interest" description="Disordered" evidence="6">
    <location>
        <begin position="186"/>
        <end position="209"/>
    </location>
</feature>
<keyword evidence="8" id="KW-1185">Reference proteome</keyword>
<evidence type="ECO:0000256" key="3">
    <source>
        <dbReference type="ARBA" id="ARBA00022737"/>
    </source>
</evidence>
<dbReference type="SUPFAM" id="SSF52058">
    <property type="entry name" value="L domain-like"/>
    <property type="match status" value="1"/>
</dbReference>
<evidence type="ECO:0000256" key="6">
    <source>
        <dbReference type="SAM" id="MobiDB-lite"/>
    </source>
</evidence>
<name>A0ABD3PWB4_9STRA</name>
<dbReference type="Gene3D" id="3.80.10.10">
    <property type="entry name" value="Ribonuclease Inhibitor"/>
    <property type="match status" value="1"/>
</dbReference>
<dbReference type="PANTHER" id="PTHR10552:SF6">
    <property type="entry name" value="U2 SMALL NUCLEAR RIBONUCLEOPROTEIN A"/>
    <property type="match status" value="1"/>
</dbReference>